<evidence type="ECO:0000313" key="2">
    <source>
        <dbReference type="Proteomes" id="UP000681586"/>
    </source>
</evidence>
<proteinExistence type="predicted"/>
<accession>A0ABS5MLB0</accession>
<gene>
    <name evidence="1" type="ORF">JJQ58_00980</name>
</gene>
<evidence type="ECO:0000313" key="1">
    <source>
        <dbReference type="EMBL" id="MBS3696052.1"/>
    </source>
</evidence>
<keyword evidence="2" id="KW-1185">Reference proteome</keyword>
<protein>
    <recommendedName>
        <fullName evidence="3">Transposase</fullName>
    </recommendedName>
</protein>
<dbReference type="EMBL" id="JAGXBM010000001">
    <property type="protein sequence ID" value="MBS3696052.1"/>
    <property type="molecule type" value="Genomic_DNA"/>
</dbReference>
<dbReference type="RefSeq" id="WP_203153466.1">
    <property type="nucleotide sequence ID" value="NZ_JAEPSA010000003.1"/>
</dbReference>
<dbReference type="Proteomes" id="UP000681586">
    <property type="component" value="Unassembled WGS sequence"/>
</dbReference>
<sequence length="155" mass="18206">MVKYAPKIEHKPKYTKEDIKQAKFNGVEYNTFLGRINRGWSVSQAINTPPAKKQRFTKEELAIMEANGIKKSAVYLRLERGYPREVAISYPPNKHWVGEEREAYRKSEQLKIKDRVYKKTENKPHLLTVPQSVEGGKWFEHLSENDIFPKRKVEC</sequence>
<organism evidence="1 2">
    <name type="scientific">Mammaliicoccus fleurettii</name>
    <dbReference type="NCBI Taxonomy" id="150056"/>
    <lineage>
        <taxon>Bacteria</taxon>
        <taxon>Bacillati</taxon>
        <taxon>Bacillota</taxon>
        <taxon>Bacilli</taxon>
        <taxon>Bacillales</taxon>
        <taxon>Staphylococcaceae</taxon>
        <taxon>Mammaliicoccus</taxon>
    </lineage>
</organism>
<comment type="caution">
    <text evidence="1">The sequence shown here is derived from an EMBL/GenBank/DDBJ whole genome shotgun (WGS) entry which is preliminary data.</text>
</comment>
<reference evidence="1 2" key="1">
    <citation type="submission" date="2021-05" db="EMBL/GenBank/DDBJ databases">
        <title>Staphylococcus fleurettii isolated from lake water in First Nation community in Manitoba, Canada.</title>
        <authorList>
            <person name="Bashar S."/>
            <person name="Murdock A."/>
            <person name="Patidar R."/>
            <person name="Golding G."/>
            <person name="Farenhorst A."/>
            <person name="Kumar A."/>
        </authorList>
    </citation>
    <scope>NUCLEOTIDE SEQUENCE [LARGE SCALE GENOMIC DNA]</scope>
    <source>
        <strain evidence="1 2">SF002</strain>
    </source>
</reference>
<name>A0ABS5MLB0_9STAP</name>
<evidence type="ECO:0008006" key="3">
    <source>
        <dbReference type="Google" id="ProtNLM"/>
    </source>
</evidence>